<organism evidence="1 2">
    <name type="scientific">Mycobacterium arosiense ATCC BAA-1401 = DSM 45069</name>
    <dbReference type="NCBI Taxonomy" id="1265311"/>
    <lineage>
        <taxon>Bacteria</taxon>
        <taxon>Bacillati</taxon>
        <taxon>Actinomycetota</taxon>
        <taxon>Actinomycetes</taxon>
        <taxon>Mycobacteriales</taxon>
        <taxon>Mycobacteriaceae</taxon>
        <taxon>Mycobacterium</taxon>
        <taxon>Mycobacterium avium complex (MAC)</taxon>
    </lineage>
</organism>
<dbReference type="EMBL" id="MVHG01000018">
    <property type="protein sequence ID" value="ORA16317.1"/>
    <property type="molecule type" value="Genomic_DNA"/>
</dbReference>
<evidence type="ECO:0000313" key="2">
    <source>
        <dbReference type="Proteomes" id="UP000192707"/>
    </source>
</evidence>
<accession>A0A1W9ZJA8</accession>
<dbReference type="Proteomes" id="UP000192707">
    <property type="component" value="Unassembled WGS sequence"/>
</dbReference>
<proteinExistence type="predicted"/>
<keyword evidence="2" id="KW-1185">Reference proteome</keyword>
<reference evidence="1 2" key="1">
    <citation type="submission" date="2016-12" db="EMBL/GenBank/DDBJ databases">
        <title>The new phylogeny of genus Mycobacterium.</title>
        <authorList>
            <person name="Tortoli E."/>
            <person name="Trovato A."/>
            <person name="Cirillo D.M."/>
        </authorList>
    </citation>
    <scope>NUCLEOTIDE SEQUENCE [LARGE SCALE GENOMIC DNA]</scope>
    <source>
        <strain evidence="1 2">DSM 45069</strain>
    </source>
</reference>
<sequence length="64" mass="6713">MAGLQGCAAPPAKIRSTVAAVMQDKRVVDQRADNDVVMFLILGCVRAGGGAPQRAPRLHTGRNV</sequence>
<protein>
    <submittedName>
        <fullName evidence="1">Uncharacterized protein</fullName>
    </submittedName>
</protein>
<evidence type="ECO:0000313" key="1">
    <source>
        <dbReference type="EMBL" id="ORA16317.1"/>
    </source>
</evidence>
<dbReference type="AlphaFoldDB" id="A0A1W9ZJA8"/>
<gene>
    <name evidence="1" type="ORF">BST14_10765</name>
</gene>
<name>A0A1W9ZJA8_MYCAI</name>
<comment type="caution">
    <text evidence="1">The sequence shown here is derived from an EMBL/GenBank/DDBJ whole genome shotgun (WGS) entry which is preliminary data.</text>
</comment>